<keyword evidence="1" id="KW-0805">Transcription regulation</keyword>
<dbReference type="OrthoDB" id="34150at2"/>
<accession>A0A2G5PG12</accession>
<dbReference type="PROSITE" id="PS00041">
    <property type="entry name" value="HTH_ARAC_FAMILY_1"/>
    <property type="match status" value="1"/>
</dbReference>
<feature type="domain" description="HTH araC/xylS-type" evidence="4">
    <location>
        <begin position="14"/>
        <end position="112"/>
    </location>
</feature>
<keyword evidence="2" id="KW-0238">DNA-binding</keyword>
<dbReference type="SMART" id="SM00342">
    <property type="entry name" value="HTH_ARAC"/>
    <property type="match status" value="1"/>
</dbReference>
<dbReference type="GO" id="GO:0003700">
    <property type="term" value="F:DNA-binding transcription factor activity"/>
    <property type="evidence" value="ECO:0007669"/>
    <property type="project" value="InterPro"/>
</dbReference>
<dbReference type="SUPFAM" id="SSF46689">
    <property type="entry name" value="Homeodomain-like"/>
    <property type="match status" value="2"/>
</dbReference>
<dbReference type="GO" id="GO:0043565">
    <property type="term" value="F:sequence-specific DNA binding"/>
    <property type="evidence" value="ECO:0007669"/>
    <property type="project" value="InterPro"/>
</dbReference>
<evidence type="ECO:0000259" key="4">
    <source>
        <dbReference type="PROSITE" id="PS01124"/>
    </source>
</evidence>
<dbReference type="PRINTS" id="PR00032">
    <property type="entry name" value="HTHARAC"/>
</dbReference>
<dbReference type="Pfam" id="PF12833">
    <property type="entry name" value="HTH_18"/>
    <property type="match status" value="1"/>
</dbReference>
<dbReference type="PANTHER" id="PTHR46796:SF14">
    <property type="entry name" value="TRANSCRIPTIONAL REGULATORY PROTEIN"/>
    <property type="match status" value="1"/>
</dbReference>
<evidence type="ECO:0000313" key="5">
    <source>
        <dbReference type="EMBL" id="PIB77248.1"/>
    </source>
</evidence>
<dbReference type="InterPro" id="IPR050204">
    <property type="entry name" value="AraC_XylS_family_regulators"/>
</dbReference>
<evidence type="ECO:0000256" key="2">
    <source>
        <dbReference type="ARBA" id="ARBA00023125"/>
    </source>
</evidence>
<dbReference type="InterPro" id="IPR018062">
    <property type="entry name" value="HTH_AraC-typ_CS"/>
</dbReference>
<dbReference type="Proteomes" id="UP000230551">
    <property type="component" value="Unassembled WGS sequence"/>
</dbReference>
<proteinExistence type="predicted"/>
<protein>
    <submittedName>
        <fullName evidence="5">AraC family transcriptional regulator</fullName>
    </submittedName>
</protein>
<organism evidence="5 6">
    <name type="scientific">Mycolicibacterium brumae</name>
    <dbReference type="NCBI Taxonomy" id="85968"/>
    <lineage>
        <taxon>Bacteria</taxon>
        <taxon>Bacillati</taxon>
        <taxon>Actinomycetota</taxon>
        <taxon>Actinomycetes</taxon>
        <taxon>Mycobacteriales</taxon>
        <taxon>Mycobacteriaceae</taxon>
        <taxon>Mycolicibacterium</taxon>
    </lineage>
</organism>
<evidence type="ECO:0000313" key="6">
    <source>
        <dbReference type="Proteomes" id="UP000230551"/>
    </source>
</evidence>
<dbReference type="InterPro" id="IPR009057">
    <property type="entry name" value="Homeodomain-like_sf"/>
</dbReference>
<keyword evidence="3" id="KW-0804">Transcription</keyword>
<gene>
    <name evidence="5" type="ORF">CQY22_003125</name>
</gene>
<keyword evidence="6" id="KW-1185">Reference proteome</keyword>
<dbReference type="InterPro" id="IPR020449">
    <property type="entry name" value="Tscrpt_reg_AraC-type_HTH"/>
</dbReference>
<dbReference type="InterPro" id="IPR018060">
    <property type="entry name" value="HTH_AraC"/>
</dbReference>
<dbReference type="STRING" id="85968.GCA_900073015_01329"/>
<evidence type="ECO:0000256" key="3">
    <source>
        <dbReference type="ARBA" id="ARBA00023163"/>
    </source>
</evidence>
<evidence type="ECO:0000256" key="1">
    <source>
        <dbReference type="ARBA" id="ARBA00023015"/>
    </source>
</evidence>
<dbReference type="PROSITE" id="PS01124">
    <property type="entry name" value="HTH_ARAC_FAMILY_2"/>
    <property type="match status" value="1"/>
</dbReference>
<dbReference type="EMBL" id="PDCN02000002">
    <property type="protein sequence ID" value="PIB77248.1"/>
    <property type="molecule type" value="Genomic_DNA"/>
</dbReference>
<name>A0A2G5PG12_9MYCO</name>
<dbReference type="PANTHER" id="PTHR46796">
    <property type="entry name" value="HTH-TYPE TRANSCRIPTIONAL ACTIVATOR RHAS-RELATED"/>
    <property type="match status" value="1"/>
</dbReference>
<dbReference type="Gene3D" id="1.10.10.60">
    <property type="entry name" value="Homeodomain-like"/>
    <property type="match status" value="2"/>
</dbReference>
<reference evidence="5 6" key="1">
    <citation type="journal article" date="2017" name="Infect. Genet. Evol.">
        <title>The new phylogeny of the genus Mycobacterium: The old and the news.</title>
        <authorList>
            <person name="Tortoli E."/>
            <person name="Fedrizzi T."/>
            <person name="Meehan C.J."/>
            <person name="Trovato A."/>
            <person name="Grottola A."/>
            <person name="Giacobazzi E."/>
            <person name="Serpini G.F."/>
            <person name="Tagliazucchi S."/>
            <person name="Fabio A."/>
            <person name="Bettua C."/>
            <person name="Bertorelli R."/>
            <person name="Frascaro F."/>
            <person name="De Sanctis V."/>
            <person name="Pecorari M."/>
            <person name="Jousson O."/>
            <person name="Segata N."/>
            <person name="Cirillo D.M."/>
        </authorList>
    </citation>
    <scope>NUCLEOTIDE SEQUENCE [LARGE SCALE GENOMIC DNA]</scope>
    <source>
        <strain evidence="5 6">CIP1034565</strain>
    </source>
</reference>
<sequence>MTQHVGRLHPAALRAVVQVMRAEAVTGLSATDAADHAAYSPFHFNRLFAATTGVSPGAYLTSLRIDAAKRLLLADPAPVIDVATEVGFDSLSSFSRRFRAVVGTSPAAFRALADHVDDGAVEPFRLVDPNQPTVRIRPRLPEHLRPGPRVELWIGWFPKPAPIGLPAAGALTVSDAELELPLCPDAPWLLSFAVSADACARERLAPSAPLVARHPAPLTSPTNIDLHYRYATPVDLPMLPALPALAGPTST</sequence>
<comment type="caution">
    <text evidence="5">The sequence shown here is derived from an EMBL/GenBank/DDBJ whole genome shotgun (WGS) entry which is preliminary data.</text>
</comment>
<dbReference type="AlphaFoldDB" id="A0A2G5PG12"/>
<dbReference type="RefSeq" id="WP_090587746.1">
    <property type="nucleotide sequence ID" value="NZ_CP104302.1"/>
</dbReference>